<name>A0A8I0T709_9GAMM</name>
<proteinExistence type="predicted"/>
<sequence length="168" mass="19515">MINKNTLIAVYESVLITLLNERKSALHFYINQNAFSHMSLSVEFWHYDINWQIHSHPETHFSPHQHFLAAPFITLSDFEEDHSHVYELRDIMESWEKLEQDGDGTLEDRLCLLSHEALAEALNKNTVKSLLLTLFSENPALQTKLLHELVIVKDPDGRFDKNFMNVAA</sequence>
<evidence type="ECO:0000313" key="2">
    <source>
        <dbReference type="Proteomes" id="UP000660708"/>
    </source>
</evidence>
<accession>A0A8I0T709</accession>
<dbReference type="AlphaFoldDB" id="A0A8I0T709"/>
<organism evidence="1 2">
    <name type="scientific">Pseudoalteromonas peptidolytica F12-50-A1</name>
    <dbReference type="NCBI Taxonomy" id="1315280"/>
    <lineage>
        <taxon>Bacteria</taxon>
        <taxon>Pseudomonadati</taxon>
        <taxon>Pseudomonadota</taxon>
        <taxon>Gammaproteobacteria</taxon>
        <taxon>Alteromonadales</taxon>
        <taxon>Pseudoalteromonadaceae</taxon>
        <taxon>Pseudoalteromonas</taxon>
    </lineage>
</organism>
<dbReference type="Proteomes" id="UP000660708">
    <property type="component" value="Unassembled WGS sequence"/>
</dbReference>
<reference evidence="1 2" key="1">
    <citation type="submission" date="2015-06" db="EMBL/GenBank/DDBJ databases">
        <title>Genome sequence of Pseudoalteromonas peptidolytica.</title>
        <authorList>
            <person name="Xie B.-B."/>
            <person name="Rong J.-C."/>
            <person name="Qin Q.-L."/>
            <person name="Zhang Y.-Z."/>
        </authorList>
    </citation>
    <scope>NUCLEOTIDE SEQUENCE [LARGE SCALE GENOMIC DNA]</scope>
    <source>
        <strain evidence="1 2">F12-50-A1</strain>
    </source>
</reference>
<evidence type="ECO:0000313" key="1">
    <source>
        <dbReference type="EMBL" id="MBE0348903.1"/>
    </source>
</evidence>
<comment type="caution">
    <text evidence="1">The sequence shown here is derived from an EMBL/GenBank/DDBJ whole genome shotgun (WGS) entry which is preliminary data.</text>
</comment>
<dbReference type="RefSeq" id="WP_147391075.1">
    <property type="nucleotide sequence ID" value="NZ_AQHF01000034.1"/>
</dbReference>
<protein>
    <submittedName>
        <fullName evidence="1">Uncharacterized protein</fullName>
    </submittedName>
</protein>
<dbReference type="EMBL" id="AQHF01000034">
    <property type="protein sequence ID" value="MBE0348903.1"/>
    <property type="molecule type" value="Genomic_DNA"/>
</dbReference>
<gene>
    <name evidence="1" type="ORF">PPEP_b0762</name>
</gene>
<keyword evidence="2" id="KW-1185">Reference proteome</keyword>